<gene>
    <name evidence="1" type="ORF">DSM100688_0377</name>
    <name evidence="2" type="ORF">GFD24_01910</name>
</gene>
<sequence>MQPEARSAYGVACSIEPDKGIRLTGTNTRGDGPDYRVDFYPANDVYKPLPAGTYTLSCHDQPAGSLVFVSMRSTSVKYWYETLTPDVASRTFTVEGDDWTYATVVGVNGGVTVDHTLHPMLESGGTAHNWQPPANNN</sequence>
<comment type="caution">
    <text evidence="1">The sequence shown here is derived from an EMBL/GenBank/DDBJ whole genome shotgun (WGS) entry which is preliminary data.</text>
</comment>
<protein>
    <submittedName>
        <fullName evidence="1">Uncharacterized protein</fullName>
    </submittedName>
</protein>
<dbReference type="Proteomes" id="UP000469943">
    <property type="component" value="Unassembled WGS sequence"/>
</dbReference>
<accession>A0A6L4X531</accession>
<dbReference type="RefSeq" id="WP_152357465.1">
    <property type="nucleotide sequence ID" value="NZ_WBSM01000001.1"/>
</dbReference>
<evidence type="ECO:0000313" key="4">
    <source>
        <dbReference type="Proteomes" id="UP000482084"/>
    </source>
</evidence>
<evidence type="ECO:0000313" key="2">
    <source>
        <dbReference type="EMBL" id="NEG71002.1"/>
    </source>
</evidence>
<dbReference type="EMBL" id="WBSM01000001">
    <property type="protein sequence ID" value="KAB8289297.1"/>
    <property type="molecule type" value="Genomic_DNA"/>
</dbReference>
<dbReference type="EMBL" id="WHZX01000001">
    <property type="protein sequence ID" value="NEG71002.1"/>
    <property type="molecule type" value="Genomic_DNA"/>
</dbReference>
<proteinExistence type="predicted"/>
<organism evidence="1 4">
    <name type="scientific">Bifidobacterium ramosum</name>
    <dbReference type="NCBI Taxonomy" id="1798158"/>
    <lineage>
        <taxon>Bacteria</taxon>
        <taxon>Bacillati</taxon>
        <taxon>Actinomycetota</taxon>
        <taxon>Actinomycetes</taxon>
        <taxon>Bifidobacteriales</taxon>
        <taxon>Bifidobacteriaceae</taxon>
        <taxon>Bifidobacterium</taxon>
    </lineage>
</organism>
<dbReference type="OrthoDB" id="10000974at2"/>
<name>A0A6L4X531_9BIFI</name>
<evidence type="ECO:0000313" key="1">
    <source>
        <dbReference type="EMBL" id="KAB8289297.1"/>
    </source>
</evidence>
<dbReference type="AlphaFoldDB" id="A0A6L4X531"/>
<keyword evidence="4" id="KW-1185">Reference proteome</keyword>
<evidence type="ECO:0000313" key="3">
    <source>
        <dbReference type="Proteomes" id="UP000469943"/>
    </source>
</evidence>
<reference evidence="1 4" key="2">
    <citation type="submission" date="2019-10" db="EMBL/GenBank/DDBJ databases">
        <title>Characterization of the phylogenetic diversity of two novel species belonging to the genus Bifidobacterium: Bifidobacterium cebidarum sp. nov. and Bifidobacterium leontopitheci sp. nov.</title>
        <authorList>
            <person name="Lugli G.A."/>
            <person name="Duranti S."/>
            <person name="Milani C."/>
            <person name="Turroni F."/>
            <person name="Ventura M."/>
        </authorList>
    </citation>
    <scope>NUCLEOTIDE SEQUENCE [LARGE SCALE GENOMIC DNA]</scope>
    <source>
        <strain evidence="1 4">DSM 100688</strain>
    </source>
</reference>
<reference evidence="2 3" key="1">
    <citation type="submission" date="2019-10" db="EMBL/GenBank/DDBJ databases">
        <title>Bifidobacterium from non-human primates.</title>
        <authorList>
            <person name="Modesto M."/>
        </authorList>
    </citation>
    <scope>NUCLEOTIDE SEQUENCE [LARGE SCALE GENOMIC DNA]</scope>
    <source>
        <strain evidence="2 3">TREM</strain>
    </source>
</reference>
<dbReference type="Proteomes" id="UP000482084">
    <property type="component" value="Unassembled WGS sequence"/>
</dbReference>